<evidence type="ECO:0000256" key="1">
    <source>
        <dbReference type="SAM" id="MobiDB-lite"/>
    </source>
</evidence>
<proteinExistence type="predicted"/>
<gene>
    <name evidence="2" type="ORF">EVAR_77762_1</name>
</gene>
<protein>
    <submittedName>
        <fullName evidence="2">Uncharacterized protein</fullName>
    </submittedName>
</protein>
<dbReference type="AlphaFoldDB" id="A0A4C1TBX1"/>
<reference evidence="2 3" key="1">
    <citation type="journal article" date="2019" name="Commun. Biol.">
        <title>The bagworm genome reveals a unique fibroin gene that provides high tensile strength.</title>
        <authorList>
            <person name="Kono N."/>
            <person name="Nakamura H."/>
            <person name="Ohtoshi R."/>
            <person name="Tomita M."/>
            <person name="Numata K."/>
            <person name="Arakawa K."/>
        </authorList>
    </citation>
    <scope>NUCLEOTIDE SEQUENCE [LARGE SCALE GENOMIC DNA]</scope>
</reference>
<name>A0A4C1TBX1_EUMVA</name>
<accession>A0A4C1TBX1</accession>
<feature type="compositionally biased region" description="Low complexity" evidence="1">
    <location>
        <begin position="78"/>
        <end position="94"/>
    </location>
</feature>
<feature type="compositionally biased region" description="Basic and acidic residues" evidence="1">
    <location>
        <begin position="61"/>
        <end position="70"/>
    </location>
</feature>
<sequence>MLTMRRLQVHVPVPGRRRRELILAGRRVRAAALAAGVRRARSLRTVRGRLPRVHPPWGHVPAERAGDHVRGARPPPTGAAAAASAATAAAAAPTAAPPLTHTMFTDKDSDIKQFTGVDNEYILYSKTSTEFIHRSPPKF</sequence>
<feature type="region of interest" description="Disordered" evidence="1">
    <location>
        <begin position="54"/>
        <end position="94"/>
    </location>
</feature>
<evidence type="ECO:0000313" key="2">
    <source>
        <dbReference type="EMBL" id="GBP11634.1"/>
    </source>
</evidence>
<evidence type="ECO:0000313" key="3">
    <source>
        <dbReference type="Proteomes" id="UP000299102"/>
    </source>
</evidence>
<comment type="caution">
    <text evidence="2">The sequence shown here is derived from an EMBL/GenBank/DDBJ whole genome shotgun (WGS) entry which is preliminary data.</text>
</comment>
<keyword evidence="3" id="KW-1185">Reference proteome</keyword>
<organism evidence="2 3">
    <name type="scientific">Eumeta variegata</name>
    <name type="common">Bagworm moth</name>
    <name type="synonym">Eumeta japonica</name>
    <dbReference type="NCBI Taxonomy" id="151549"/>
    <lineage>
        <taxon>Eukaryota</taxon>
        <taxon>Metazoa</taxon>
        <taxon>Ecdysozoa</taxon>
        <taxon>Arthropoda</taxon>
        <taxon>Hexapoda</taxon>
        <taxon>Insecta</taxon>
        <taxon>Pterygota</taxon>
        <taxon>Neoptera</taxon>
        <taxon>Endopterygota</taxon>
        <taxon>Lepidoptera</taxon>
        <taxon>Glossata</taxon>
        <taxon>Ditrysia</taxon>
        <taxon>Tineoidea</taxon>
        <taxon>Psychidae</taxon>
        <taxon>Oiketicinae</taxon>
        <taxon>Eumeta</taxon>
    </lineage>
</organism>
<dbReference type="Proteomes" id="UP000299102">
    <property type="component" value="Unassembled WGS sequence"/>
</dbReference>
<dbReference type="EMBL" id="BGZK01000047">
    <property type="protein sequence ID" value="GBP11634.1"/>
    <property type="molecule type" value="Genomic_DNA"/>
</dbReference>